<evidence type="ECO:0000256" key="1">
    <source>
        <dbReference type="SAM" id="MobiDB-lite"/>
    </source>
</evidence>
<dbReference type="EC" id="2.3.1.51" evidence="2"/>
<feature type="region of interest" description="Disordered" evidence="1">
    <location>
        <begin position="1"/>
        <end position="222"/>
    </location>
</feature>
<dbReference type="AlphaFoldDB" id="A0A6J4N4H5"/>
<accession>A0A6J4N4H5</accession>
<proteinExistence type="predicted"/>
<keyword evidence="2" id="KW-0012">Acyltransferase</keyword>
<dbReference type="GO" id="GO:0003841">
    <property type="term" value="F:1-acylglycerol-3-phosphate O-acyltransferase activity"/>
    <property type="evidence" value="ECO:0007669"/>
    <property type="project" value="UniProtKB-EC"/>
</dbReference>
<feature type="non-terminal residue" evidence="2">
    <location>
        <position position="1"/>
    </location>
</feature>
<keyword evidence="2" id="KW-0808">Transferase</keyword>
<protein>
    <submittedName>
        <fullName evidence="2">Acyl-CoA:1-acyl-sn-glycerol-3-phosphate acyltransferase</fullName>
        <ecNumber evidence="2">2.3.1.51</ecNumber>
    </submittedName>
</protein>
<organism evidence="2">
    <name type="scientific">uncultured Nocardioidaceae bacterium</name>
    <dbReference type="NCBI Taxonomy" id="253824"/>
    <lineage>
        <taxon>Bacteria</taxon>
        <taxon>Bacillati</taxon>
        <taxon>Actinomycetota</taxon>
        <taxon>Actinomycetes</taxon>
        <taxon>Propionibacteriales</taxon>
        <taxon>Nocardioidaceae</taxon>
        <taxon>environmental samples</taxon>
    </lineage>
</organism>
<reference evidence="2" key="1">
    <citation type="submission" date="2020-02" db="EMBL/GenBank/DDBJ databases">
        <authorList>
            <person name="Meier V. D."/>
        </authorList>
    </citation>
    <scope>NUCLEOTIDE SEQUENCE</scope>
    <source>
        <strain evidence="2">AVDCRST_MAG21</strain>
    </source>
</reference>
<name>A0A6J4N4H5_9ACTN</name>
<gene>
    <name evidence="2" type="ORF">AVDCRST_MAG21-1196</name>
</gene>
<feature type="compositionally biased region" description="Basic and acidic residues" evidence="1">
    <location>
        <begin position="195"/>
        <end position="205"/>
    </location>
</feature>
<feature type="non-terminal residue" evidence="2">
    <location>
        <position position="222"/>
    </location>
</feature>
<evidence type="ECO:0000313" key="2">
    <source>
        <dbReference type="EMBL" id="CAA9372902.1"/>
    </source>
</evidence>
<feature type="compositionally biased region" description="Basic and acidic residues" evidence="1">
    <location>
        <begin position="167"/>
        <end position="179"/>
    </location>
</feature>
<feature type="compositionally biased region" description="Basic residues" evidence="1">
    <location>
        <begin position="82"/>
        <end position="115"/>
    </location>
</feature>
<feature type="compositionally biased region" description="Basic and acidic residues" evidence="1">
    <location>
        <begin position="147"/>
        <end position="157"/>
    </location>
</feature>
<dbReference type="EMBL" id="CADCUL010000091">
    <property type="protein sequence ID" value="CAA9372902.1"/>
    <property type="molecule type" value="Genomic_DNA"/>
</dbReference>
<sequence length="222" mass="24370">AVRRDAQRRSAAGQAGLPPDHRRPRARTQARARDPRQQPPVVRRQPGDPDRRPAAGVLPGEVGVLHGPRPTGIGDADLVHRDRLHPRGARRQPRSPGVSRRRAARAQGRRGLRHLPRGDPFAGRQAVPRSHRCRLAGAHRQGASSSRRPDRYREDPAGGHPPPPPAPDHRPVRGAVDLRRHQHLRRAGAGTTRGHRPDHGCDRRPLRPGASTVVQRAAADSL</sequence>